<evidence type="ECO:0000313" key="3">
    <source>
        <dbReference type="Proteomes" id="UP000015462"/>
    </source>
</evidence>
<protein>
    <submittedName>
        <fullName evidence="2">Uncharacterized protein</fullName>
    </submittedName>
</protein>
<proteinExistence type="predicted"/>
<keyword evidence="1" id="KW-0812">Transmembrane</keyword>
<sequence length="71" mass="8139">MEALKVLQTALHGMLNPGLELLPQLLVLIILLVIAYFFVKLFKIIARRILSQSKMHKSFIEVSQSLMKWCA</sequence>
<name>A0AB33Z3A0_9GAMM</name>
<gene>
    <name evidence="2" type="ORF">L196_00465</name>
</gene>
<evidence type="ECO:0000256" key="1">
    <source>
        <dbReference type="SAM" id="Phobius"/>
    </source>
</evidence>
<dbReference type="AlphaFoldDB" id="A0AB33Z3A0"/>
<dbReference type="Pfam" id="PF05552">
    <property type="entry name" value="MS_channel_1st_1"/>
    <property type="match status" value="1"/>
</dbReference>
<evidence type="ECO:0000313" key="2">
    <source>
        <dbReference type="EMBL" id="EPD13926.1"/>
    </source>
</evidence>
<keyword evidence="1" id="KW-0472">Membrane</keyword>
<dbReference type="InterPro" id="IPR008910">
    <property type="entry name" value="MSC_TM_helix"/>
</dbReference>
<dbReference type="RefSeq" id="WP_016389502.1">
    <property type="nucleotide sequence ID" value="NZ_KE646805.1"/>
</dbReference>
<dbReference type="EMBL" id="ASHL01000001">
    <property type="protein sequence ID" value="EPD13926.1"/>
    <property type="molecule type" value="Genomic_DNA"/>
</dbReference>
<reference evidence="2 3" key="1">
    <citation type="journal article" date="2013" name="Genome Announc.">
        <title>Genome Sequence of the Pyrene- and Fluoranthene-Degrading Bacterium Cycloclasticus sp. Strain PY97M.</title>
        <authorList>
            <person name="Cui Z."/>
            <person name="Xu G."/>
            <person name="Li Q."/>
            <person name="Gao W."/>
            <person name="Zheng L."/>
        </authorList>
    </citation>
    <scope>NUCLEOTIDE SEQUENCE [LARGE SCALE GENOMIC DNA]</scope>
    <source>
        <strain evidence="2 3">PY97M</strain>
    </source>
</reference>
<dbReference type="Proteomes" id="UP000015462">
    <property type="component" value="Unassembled WGS sequence"/>
</dbReference>
<accession>A0AB33Z3A0</accession>
<keyword evidence="1" id="KW-1133">Transmembrane helix</keyword>
<feature type="transmembrane region" description="Helical" evidence="1">
    <location>
        <begin position="21"/>
        <end position="39"/>
    </location>
</feature>
<organism evidence="2 3">
    <name type="scientific">Cycloclasticus pugetii</name>
    <dbReference type="NCBI Taxonomy" id="34068"/>
    <lineage>
        <taxon>Bacteria</taxon>
        <taxon>Pseudomonadati</taxon>
        <taxon>Pseudomonadota</taxon>
        <taxon>Gammaproteobacteria</taxon>
        <taxon>Thiotrichales</taxon>
        <taxon>Piscirickettsiaceae</taxon>
        <taxon>Cycloclasticus</taxon>
    </lineage>
</organism>
<keyword evidence="3" id="KW-1185">Reference proteome</keyword>
<comment type="caution">
    <text evidence="2">The sequence shown here is derived from an EMBL/GenBank/DDBJ whole genome shotgun (WGS) entry which is preliminary data.</text>
</comment>